<dbReference type="FunFam" id="1.10.8.720:FF:000007">
    <property type="entry name" value="Dynein axonemal heavy chain 6"/>
    <property type="match status" value="1"/>
</dbReference>
<evidence type="ECO:0000259" key="15">
    <source>
        <dbReference type="SMART" id="SM00382"/>
    </source>
</evidence>
<dbReference type="Gene3D" id="1.10.287.2620">
    <property type="match status" value="1"/>
</dbReference>
<dbReference type="Pfam" id="PF12781">
    <property type="entry name" value="AAA_9"/>
    <property type="match status" value="1"/>
</dbReference>
<dbReference type="Pfam" id="PF12780">
    <property type="entry name" value="AAA_8"/>
    <property type="match status" value="1"/>
</dbReference>
<dbReference type="SMR" id="A0A482XPY1"/>
<dbReference type="FunFam" id="3.10.490.20:FF:000005">
    <property type="entry name" value="Dynein axonemal heavy chain 6"/>
    <property type="match status" value="1"/>
</dbReference>
<evidence type="ECO:0000256" key="2">
    <source>
        <dbReference type="ARBA" id="ARBA00008887"/>
    </source>
</evidence>
<dbReference type="Pfam" id="PF12775">
    <property type="entry name" value="AAA_7"/>
    <property type="match status" value="1"/>
</dbReference>
<dbReference type="InterPro" id="IPR041658">
    <property type="entry name" value="AAA_lid_11"/>
</dbReference>
<dbReference type="GO" id="GO:0005874">
    <property type="term" value="C:microtubule"/>
    <property type="evidence" value="ECO:0007669"/>
    <property type="project" value="UniProtKB-KW"/>
</dbReference>
<dbReference type="Gene3D" id="1.20.920.20">
    <property type="match status" value="1"/>
</dbReference>
<dbReference type="FunFam" id="3.40.50.300:FF:000362">
    <property type="entry name" value="Dynein, axonemal, heavy chain 6"/>
    <property type="match status" value="1"/>
</dbReference>
<dbReference type="Gene3D" id="1.20.920.30">
    <property type="match status" value="1"/>
</dbReference>
<dbReference type="FunFam" id="3.40.50.300:FF:000063">
    <property type="entry name" value="dynein heavy chain 6, axonemal"/>
    <property type="match status" value="1"/>
</dbReference>
<dbReference type="Pfam" id="PF12777">
    <property type="entry name" value="MT"/>
    <property type="match status" value="1"/>
</dbReference>
<dbReference type="Gene3D" id="3.10.490.20">
    <property type="match status" value="1"/>
</dbReference>
<dbReference type="Gene3D" id="1.10.8.1220">
    <property type="match status" value="1"/>
</dbReference>
<accession>A0A482XPY1</accession>
<dbReference type="GO" id="GO:0030286">
    <property type="term" value="C:dynein complex"/>
    <property type="evidence" value="ECO:0007669"/>
    <property type="project" value="UniProtKB-KW"/>
</dbReference>
<dbReference type="InterPro" id="IPR041228">
    <property type="entry name" value="Dynein_C"/>
</dbReference>
<dbReference type="InterPro" id="IPR024743">
    <property type="entry name" value="Dynein_HC_stalk"/>
</dbReference>
<dbReference type="Pfam" id="PF12774">
    <property type="entry name" value="AAA_6"/>
    <property type="match status" value="1"/>
</dbReference>
<sequence>MYMRIEVTHEMRTESQLLIWTDSVARFLMSSSKRSKSGTKYDSSNDGQTYQPSWLDNKRKNPSTSSNLQFQTPHKRALQGGILSKVDDYLAPLEDFACNQRARMDKSREMSKTPHDLIDFLEADEKRPTYDYPNRDTPLFIAHKEEHEKRTPPQTCNLKEVMKDLRERDIEGFHYYLKYCVPRSSEFYHPYCLKIVPFTEIDPNMFMTISSHGVLIYENGQKQFTKLENWERDYDYYTKLTGIKLFATFSKWKCFHTWFKNVTRNKFMKARKAISEQLFFLDPVLQQASLTIQLLIGNMSELTFMDTSSIERNQLEEFVNLQMMKKDEVMKLLSEFHLEIRKILYNACIDYLWSLGFTPDDSNLKVPTHLVGTIAMKGVTTTKDGRYRMSYTDKMNKRKACAKLARFITQCDIMVQNLFHIIISNSYKHLHALVRRHMAYLPHQDVFDQDDSLTVHFEQKREKRPTFPLFYCTLDSTTDDLYIKPDAEEFVSTVESMMDIWQKTIQTLKSFVDDESFDKFTEPTICDEQEERLIGNGISLSFILEGDTTAHKFKNETIHNINSALFYRLGKELIDALLAEGQDAAMYLEIEPRTTQDFVEYLDFLEKVSLRVEQMENELEYCRELYDIIEEFEVPCAPEEIENCNQPWLIDINSNPEDAKAALTSLIEQLNECQKSANEYRAHQKAFKVEVTRFDRLDEAMNDVKLRLLLWESLEGWGNYVNEWTYNDFDTLNPEDMNQATAKFLKNCLQFERGLPANLIVSKLKESVELMKDKLPIITSLRNPNMKPRHWLKVEEVLNYKFSPGEKKTLKLLEEIGAFLSAQELQEISGQASSEASLEALLKKVEDAWNSLEFTVLPHRDSKQVFILAGLEEVQAALDESNINIMTISSSRHVGPIKTRVDGWTSKLDLFSRTLDEWLTCQTNWLYLESIFSAPDIQRQLPFESKLFMAVDRSWKEIMRRTAKNPLAMPACTYPGLLESFQNNNNLLDQIMKCLEAYLETKRVVFPRFYFLSNDELIEILAQTRNPFAVQPHLRKCFDAIAKLEFAVKSFDANAEEVGTEVVKSTEYTTDIVAMISPEGERVLLGKGLKARGNVEDWLGKVEQSMFSSLHKQMKESLDDYKERKRYEWVLLHPSQIVLTISQAMWCRDVQQIFTSNNNRSSIDRKLEAFEKKCFKDLNQLAAMVRGDLDRLKRMILCSLITIDVHARDIITSMVQNKVRSSENFEWQKQLRYYWETDINNCVARMSNARYVYGFEYLGASPRLVITPLTDKCYLCLMGALQLDLGGAPAGPAGTGKTETTKDLAKSLAIQCVVFNCSEGLDYKMMGRFFSGLAQSGAWCCFDEFNRIDIEVLSVIAQQLITIRNAKVAKASRFMFEGREIKLVMTCAAFITMNPGYAGRTELPDNLKSLFRPMAMMVPDYGLIAEVILYSEGFESSKALSKKMVNMYKLCSEQLSQQDHYDFGMRALKSVLVMAGSLKRENPDISEDLVLIRALRDSNLPKFLSDDAILFQGIMNDLFPGSVLPERDYGALLEAIQEVLVSNSLQPEACSTAKAIQLYETMIVRHGVMTVGPTGGGKTTVLNALKWALTKLHENGVEGSYYRPVNTYTMNPKAVTMGELYGEVNPLTLEWKDGLLGIFVRLAVQCEEEIHQWVVCDGPVDAVWIENMNTVLDDNKMLCLANSERIKLTPWVHMLFEVQDLAQASPATVSRCGMVYIDPSELKWMPYVKTWLKLLADNFPMISEFNHYIVGLFETYVDEALAFVNKSCQYAIHQVDISKITMICSMMQSLVTEPGVWDKSLDKSRLKTIIAQIFLFSFIWSIGGNLLDDSQQKFDEYASSQFEDNSDLNLPPGGGYWQLYFNTKSRSLEPWVRIVTPFVYNSETPFFEMLVPTVDTVCYGFIMEKLLSVDHPVLYTGYTGVGKSVIAKAVLNRLFDSGKWVTASLNFSAQTSSSRTQEMLENKLERKKRTLLGAPVGKKVAIFVDDVNMPKLETYGAQPPIELLRQFLDFRGLYDREKLFWKDIDDVVICAACAPPGGGRNPLTPRFVRHFAMLLVRSPDENNLKVIFRSILRGFLEDFSRPITESADSIVNAAIEIYRRIAEDLLPTPTKSHYIFNLRDLSKCIQGVLQADSGTMREVAEIQRLFYHECLRVYHDRLVNQEDKSYFYKLMTEVCQRSLGTPVLKVTSQDLIKDPPVLLFGDFLKSVSTENRVYEEIKNIEKLKNVLQETLMDYNLTTSKEMKLIFFMDAIEHCIRIARILRSERGNGLLVGVGGMGKQSITRLASHINGYKCFQIELTRTYDYNSFHEDLRNLYNHAGVLKENTVFLFVDTQIIMEEFLEDINNILNSGEVPNLFEADELEKVICACRPAAKAAGIAENNRDGIFDYFISRVRSKLHLVITMSPIGEDFRRRCRMFPSLVNCCTIDWFVNWPEEALISVAVDALQPLNDETLIGSMSTMCYTIHSSVEKMTVRFYNEMRRHYYVTPSSYLELIKLYLALLQKKREEKRKMRERIQNGLQKLYETNELVVKMQHQIKEMAPQLREKSEATVKLMSYLVKEKSAADDVRKVVTEEEAVVKEKAAETQALADDAQRDLDMALPAMEAASKALESLNKNDINELRVFNKPPNLVKFVMEAVCLLLGQKGDWQQSKVVLGDMNFLKKLQEYDKDHIPDSMLKKLKEYVDHPEFVPDLVATQSKVCKSMCMWVRAIDTYAKVYRVVEPKRKKVEAAEKELNQVVGVLKQKQQMLAEVEAQIGRLEAQYDASVAEKAELEAAVDQCSARLVRAGHLTLALGDEQIRWEQTVQVLGEEIVYLTGDVLIGAACVAYVGAFTSDYRDELIEYWVKVLADLKIPASEKFSLINVLADPYDIRMWISFGLPRDSVSTENAILVTQAGRWPLLIDPQEQANRWIRNMESEYELKVIELTDKNFLRVLESSIRVGCPVLLEEVGETLDPILGPILLKQVFLVNGQPMIRLGDSDVEYDRNFRLYVTTKLANPHYLPEVCIKVTLVNFTVTPSGVEDQLLADVVRLERPDLEKQRNELIIRINNDKGQLKSIEDKILKLLFASKGNILDDEELIETLNESKETSNYIATRLVEAEQTEGSISVAREKYRSVASRGACLYSVVSTLADIDPMYQFSLKYFTLIFNQVIESSKKSTQLTERLQILLDQITISVYTNVSRGLFERHKLIFSFLLCVNIFKQAGDISVAEWNFLIRGPVGSKSNIPKKPDLPTLSEASWFAVNYLSTTFKGFEALPKDCISSRIVISFGDFSETISIDLSKSQESSTNWSNKLNLFQKLMVLRSLKEEKLVFAITEYVKLLMGQEFVESPLVNLHVLYKDTSNITPLVFVLSTGSDPVAAFLRFAAETGASDRIQSISLGQGQGPIAEKMIHSGVKNGEWVFLQNCHLASSWMLSMERIVIGLIQNPREVHNDFRLFLSSMPTNKFPISVLQNSVKVTNEPPRGLRSNIKRAFMDLQEDYFQDHPLRESWRKMIFGICFFHGVIQERKKFGPLGWNISYEFNDSDRECALLNLQLFCSDNYVIPWDALEYTTGEITYGGRVTDYWDQRTLKTITKFFFSPETLETGYKYSKSGTYYCPETEECNTLESYRTFIEQLPIIEEPEIFGMHENANISFQAKETQTVLSMIMSVQSKESVSLAGKSNDDIVYELAETLAGKLIIKIDEEDAHPHIMRRDSQSRLAPLTTVLKQEIERFNSLLKVIHKSLSEMKKAIKGLVVMNDALEGMHVSFLNNQVPDMWARKAYPSLKSLSSWIHDLELRLDFINIWLKFGPPPSFWLPGFFFPQGFMTGCLQTHARKNNFPIDQLIVDFTVCPMFVDQEEIKLAHDESNAEVIEAYGSLHVPEEGQLVHGLFLDAGRFDVEKMLLVDPKPGELNPLLPCMHLIPVTELKNIETRYVAPLYKTATRAGVLSTTGHSTNFVVPVLLPTDKPHSYWIMRGTALLTGIAQ</sequence>
<dbReference type="SUPFAM" id="SSF52540">
    <property type="entry name" value="P-loop containing nucleoside triphosphate hydrolases"/>
    <property type="match status" value="4"/>
</dbReference>
<feature type="compositionally biased region" description="Polar residues" evidence="14">
    <location>
        <begin position="62"/>
        <end position="72"/>
    </location>
</feature>
<dbReference type="InterPro" id="IPR042222">
    <property type="entry name" value="Dynein_2_N"/>
</dbReference>
<evidence type="ECO:0000256" key="13">
    <source>
        <dbReference type="SAM" id="Coils"/>
    </source>
</evidence>
<evidence type="ECO:0000256" key="12">
    <source>
        <dbReference type="ARBA" id="ARBA00023273"/>
    </source>
</evidence>
<dbReference type="PANTHER" id="PTHR22878:SF68">
    <property type="entry name" value="DYNEIN HEAVY CHAIN 6, AXONEMAL-LIKE"/>
    <property type="match status" value="1"/>
</dbReference>
<dbReference type="InterPro" id="IPR027417">
    <property type="entry name" value="P-loop_NTPase"/>
</dbReference>
<dbReference type="Pfam" id="PF08393">
    <property type="entry name" value="DHC_N2"/>
    <property type="match status" value="1"/>
</dbReference>
<dbReference type="InterPro" id="IPR042219">
    <property type="entry name" value="AAA_lid_11_sf"/>
</dbReference>
<dbReference type="FunFam" id="1.20.58.1120:FF:000007">
    <property type="entry name" value="Dynein heavy chain 4"/>
    <property type="match status" value="1"/>
</dbReference>
<dbReference type="InterPro" id="IPR043157">
    <property type="entry name" value="Dynein_AAA1S"/>
</dbReference>
<dbReference type="InterPro" id="IPR041589">
    <property type="entry name" value="DNAH3_AAA_lid_1"/>
</dbReference>
<dbReference type="GO" id="GO:0005524">
    <property type="term" value="F:ATP binding"/>
    <property type="evidence" value="ECO:0007669"/>
    <property type="project" value="UniProtKB-KW"/>
</dbReference>
<dbReference type="FunFam" id="3.40.50.300:FF:001143">
    <property type="entry name" value="Dynein axonemal heavy chain 6"/>
    <property type="match status" value="1"/>
</dbReference>
<dbReference type="FunFam" id="3.40.50.300:FF:002141">
    <property type="entry name" value="Dynein heavy chain"/>
    <property type="match status" value="1"/>
</dbReference>
<dbReference type="Pfam" id="PF17852">
    <property type="entry name" value="Dynein_AAA_lid"/>
    <property type="match status" value="1"/>
</dbReference>
<evidence type="ECO:0000256" key="8">
    <source>
        <dbReference type="ARBA" id="ARBA00023054"/>
    </source>
</evidence>
<dbReference type="Gene3D" id="1.10.8.710">
    <property type="match status" value="1"/>
</dbReference>
<dbReference type="Gene3D" id="1.20.58.1120">
    <property type="match status" value="1"/>
</dbReference>
<dbReference type="FunCoup" id="A0A482XPY1">
    <property type="interactions" value="15"/>
</dbReference>
<dbReference type="GO" id="GO:0008569">
    <property type="term" value="F:minus-end-directed microtubule motor activity"/>
    <property type="evidence" value="ECO:0007669"/>
    <property type="project" value="InterPro"/>
</dbReference>
<comment type="caution">
    <text evidence="16">The sequence shown here is derived from an EMBL/GenBank/DDBJ whole genome shotgun (WGS) entry which is preliminary data.</text>
</comment>
<dbReference type="Gene3D" id="3.40.50.300">
    <property type="entry name" value="P-loop containing nucleotide triphosphate hydrolases"/>
    <property type="match status" value="5"/>
</dbReference>
<keyword evidence="6" id="KW-0067">ATP-binding</keyword>
<dbReference type="Gene3D" id="1.10.8.720">
    <property type="entry name" value="Region D6 of dynein motor"/>
    <property type="match status" value="1"/>
</dbReference>
<dbReference type="SMART" id="SM00382">
    <property type="entry name" value="AAA"/>
    <property type="match status" value="2"/>
</dbReference>
<dbReference type="InterPro" id="IPR003593">
    <property type="entry name" value="AAA+_ATPase"/>
</dbReference>
<name>A0A482XPY1_LAOST</name>
<keyword evidence="12" id="KW-0966">Cell projection</keyword>
<dbReference type="FunFam" id="1.10.8.710:FF:000004">
    <property type="entry name" value="Dynein axonemal heavy chain 6"/>
    <property type="match status" value="1"/>
</dbReference>
<keyword evidence="5" id="KW-0547">Nucleotide-binding</keyword>
<keyword evidence="10" id="KW-0505">Motor protein</keyword>
<evidence type="ECO:0000256" key="1">
    <source>
        <dbReference type="ARBA" id="ARBA00004430"/>
    </source>
</evidence>
<keyword evidence="4" id="KW-0493">Microtubule</keyword>
<dbReference type="FunFam" id="3.20.180.20:FF:000004">
    <property type="entry name" value="Dynein axonemal heavy chain 6"/>
    <property type="match status" value="1"/>
</dbReference>
<feature type="region of interest" description="Disordered" evidence="14">
    <location>
        <begin position="34"/>
        <end position="74"/>
    </location>
</feature>
<dbReference type="CDD" id="cd00009">
    <property type="entry name" value="AAA"/>
    <property type="match status" value="1"/>
</dbReference>
<feature type="coiled-coil region" evidence="13">
    <location>
        <begin position="2728"/>
        <end position="2776"/>
    </location>
</feature>
<dbReference type="Gene3D" id="1.20.1270.280">
    <property type="match status" value="1"/>
</dbReference>
<dbReference type="InterPro" id="IPR035706">
    <property type="entry name" value="AAA_9"/>
</dbReference>
<evidence type="ECO:0000256" key="4">
    <source>
        <dbReference type="ARBA" id="ARBA00022701"/>
    </source>
</evidence>
<dbReference type="InterPro" id="IPR035699">
    <property type="entry name" value="AAA_6"/>
</dbReference>
<dbReference type="Pfam" id="PF17857">
    <property type="entry name" value="AAA_lid_1"/>
    <property type="match status" value="1"/>
</dbReference>
<keyword evidence="3" id="KW-0963">Cytoplasm</keyword>
<dbReference type="Gene3D" id="6.10.140.1060">
    <property type="match status" value="1"/>
</dbReference>
<evidence type="ECO:0000256" key="5">
    <source>
        <dbReference type="ARBA" id="ARBA00022741"/>
    </source>
</evidence>
<dbReference type="Gene3D" id="3.20.180.20">
    <property type="entry name" value="Dynein heavy chain, N-terminal domain 2"/>
    <property type="match status" value="1"/>
</dbReference>
<dbReference type="FunFam" id="1.20.920.20:FF:000006">
    <property type="entry name" value="Dynein, axonemal, heavy chain 6"/>
    <property type="match status" value="1"/>
</dbReference>
<dbReference type="FunFam" id="3.40.50.300:FF:001145">
    <property type="entry name" value="Putative dynein heavy chain"/>
    <property type="match status" value="1"/>
</dbReference>
<dbReference type="InParanoid" id="A0A482XPY1"/>
<dbReference type="FunFam" id="1.20.920.30:FF:000002">
    <property type="entry name" value="Dynein axonemal heavy chain 3"/>
    <property type="match status" value="1"/>
</dbReference>
<dbReference type="InterPro" id="IPR013602">
    <property type="entry name" value="Dynein_heavy_linker"/>
</dbReference>
<feature type="domain" description="AAA+ ATPase" evidence="15">
    <location>
        <begin position="1283"/>
        <end position="1386"/>
    </location>
</feature>
<protein>
    <recommendedName>
        <fullName evidence="15">AAA+ ATPase domain-containing protein</fullName>
    </recommendedName>
</protein>
<dbReference type="Pfam" id="PF18199">
    <property type="entry name" value="Dynein_C"/>
    <property type="match status" value="1"/>
</dbReference>
<evidence type="ECO:0000256" key="10">
    <source>
        <dbReference type="ARBA" id="ARBA00023175"/>
    </source>
</evidence>
<dbReference type="FunFam" id="1.20.140.100:FF:000004">
    <property type="entry name" value="Dynein axonemal heavy chain 6"/>
    <property type="match status" value="1"/>
</dbReference>
<dbReference type="GO" id="GO:0051959">
    <property type="term" value="F:dynein light intermediate chain binding"/>
    <property type="evidence" value="ECO:0007669"/>
    <property type="project" value="InterPro"/>
</dbReference>
<evidence type="ECO:0000256" key="6">
    <source>
        <dbReference type="ARBA" id="ARBA00022840"/>
    </source>
</evidence>
<dbReference type="FunFam" id="1.10.8.1220:FF:000001">
    <property type="entry name" value="Dynein axonemal heavy chain 5"/>
    <property type="match status" value="1"/>
</dbReference>
<dbReference type="Pfam" id="PF18198">
    <property type="entry name" value="AAA_lid_11"/>
    <property type="match status" value="1"/>
</dbReference>
<feature type="domain" description="AAA+ ATPase" evidence="15">
    <location>
        <begin position="1909"/>
        <end position="2057"/>
    </location>
</feature>
<proteinExistence type="inferred from homology"/>
<dbReference type="GO" id="GO:0045505">
    <property type="term" value="F:dynein intermediate chain binding"/>
    <property type="evidence" value="ECO:0007669"/>
    <property type="project" value="InterPro"/>
</dbReference>
<evidence type="ECO:0000256" key="3">
    <source>
        <dbReference type="ARBA" id="ARBA00022490"/>
    </source>
</evidence>
<evidence type="ECO:0000313" key="17">
    <source>
        <dbReference type="Proteomes" id="UP000291343"/>
    </source>
</evidence>
<comment type="subcellular location">
    <subcellularLocation>
        <location evidence="1">Cytoplasm</location>
        <location evidence="1">Cytoskeleton</location>
        <location evidence="1">Cilium axoneme</location>
    </subcellularLocation>
</comment>
<comment type="similarity">
    <text evidence="2">Belongs to the dynein heavy chain family.</text>
</comment>
<dbReference type="OrthoDB" id="447173at2759"/>
<keyword evidence="8 13" id="KW-0175">Coiled coil</keyword>
<dbReference type="GO" id="GO:0007018">
    <property type="term" value="P:microtubule-based movement"/>
    <property type="evidence" value="ECO:0007669"/>
    <property type="project" value="InterPro"/>
</dbReference>
<dbReference type="InterPro" id="IPR024317">
    <property type="entry name" value="Dynein_heavy_chain_D4_dom"/>
</dbReference>
<feature type="coiled-coil region" evidence="13">
    <location>
        <begin position="2494"/>
        <end position="2521"/>
    </location>
</feature>
<dbReference type="EMBL" id="QKKF02002849">
    <property type="protein sequence ID" value="RZF48033.1"/>
    <property type="molecule type" value="Genomic_DNA"/>
</dbReference>
<keyword evidence="11" id="KW-0206">Cytoskeleton</keyword>
<evidence type="ECO:0000256" key="7">
    <source>
        <dbReference type="ARBA" id="ARBA00023017"/>
    </source>
</evidence>
<dbReference type="InterPro" id="IPR042228">
    <property type="entry name" value="Dynein_linker_3"/>
</dbReference>
<dbReference type="InterPro" id="IPR043160">
    <property type="entry name" value="Dynein_C_barrel"/>
</dbReference>
<keyword evidence="17" id="KW-1185">Reference proteome</keyword>
<dbReference type="GO" id="GO:0005930">
    <property type="term" value="C:axoneme"/>
    <property type="evidence" value="ECO:0007669"/>
    <property type="project" value="UniProtKB-SubCell"/>
</dbReference>
<evidence type="ECO:0000256" key="11">
    <source>
        <dbReference type="ARBA" id="ARBA00023212"/>
    </source>
</evidence>
<feature type="compositionally biased region" description="Polar residues" evidence="14">
    <location>
        <begin position="38"/>
        <end position="54"/>
    </location>
</feature>
<dbReference type="InterPro" id="IPR004273">
    <property type="entry name" value="Dynein_heavy_D6_P-loop"/>
</dbReference>
<keyword evidence="7" id="KW-0243">Dynein</keyword>
<dbReference type="Proteomes" id="UP000291343">
    <property type="component" value="Unassembled WGS sequence"/>
</dbReference>
<dbReference type="Pfam" id="PF03028">
    <property type="entry name" value="Dynein_heavy"/>
    <property type="match status" value="1"/>
</dbReference>
<dbReference type="PANTHER" id="PTHR22878">
    <property type="entry name" value="DYNEIN HEAVY CHAIN 6, AXONEMAL-LIKE-RELATED"/>
    <property type="match status" value="1"/>
</dbReference>
<dbReference type="Gene3D" id="1.20.140.100">
    <property type="entry name" value="Dynein heavy chain, N-terminal domain 2"/>
    <property type="match status" value="1"/>
</dbReference>
<keyword evidence="9" id="KW-0969">Cilium</keyword>
<evidence type="ECO:0000256" key="14">
    <source>
        <dbReference type="SAM" id="MobiDB-lite"/>
    </source>
</evidence>
<dbReference type="InterPro" id="IPR041466">
    <property type="entry name" value="Dynein_AAA5_ext"/>
</dbReference>
<dbReference type="InterPro" id="IPR026983">
    <property type="entry name" value="DHC"/>
</dbReference>
<reference evidence="16 17" key="1">
    <citation type="journal article" date="2017" name="Gigascience">
        <title>Genome sequence of the small brown planthopper, Laodelphax striatellus.</title>
        <authorList>
            <person name="Zhu J."/>
            <person name="Jiang F."/>
            <person name="Wang X."/>
            <person name="Yang P."/>
            <person name="Bao Y."/>
            <person name="Zhao W."/>
            <person name="Wang W."/>
            <person name="Lu H."/>
            <person name="Wang Q."/>
            <person name="Cui N."/>
            <person name="Li J."/>
            <person name="Chen X."/>
            <person name="Luo L."/>
            <person name="Yu J."/>
            <person name="Kang L."/>
            <person name="Cui F."/>
        </authorList>
    </citation>
    <scope>NUCLEOTIDE SEQUENCE [LARGE SCALE GENOMIC DNA]</scope>
    <source>
        <strain evidence="16">Lst14</strain>
    </source>
</reference>
<evidence type="ECO:0000313" key="16">
    <source>
        <dbReference type="EMBL" id="RZF48033.1"/>
    </source>
</evidence>
<evidence type="ECO:0000256" key="9">
    <source>
        <dbReference type="ARBA" id="ARBA00023069"/>
    </source>
</evidence>
<gene>
    <name evidence="16" type="ORF">LSTR_LSTR002099</name>
</gene>
<dbReference type="STRING" id="195883.A0A482XPY1"/>
<organism evidence="16 17">
    <name type="scientific">Laodelphax striatellus</name>
    <name type="common">Small brown planthopper</name>
    <name type="synonym">Delphax striatella</name>
    <dbReference type="NCBI Taxonomy" id="195883"/>
    <lineage>
        <taxon>Eukaryota</taxon>
        <taxon>Metazoa</taxon>
        <taxon>Ecdysozoa</taxon>
        <taxon>Arthropoda</taxon>
        <taxon>Hexapoda</taxon>
        <taxon>Insecta</taxon>
        <taxon>Pterygota</taxon>
        <taxon>Neoptera</taxon>
        <taxon>Paraneoptera</taxon>
        <taxon>Hemiptera</taxon>
        <taxon>Auchenorrhyncha</taxon>
        <taxon>Fulgoroidea</taxon>
        <taxon>Delphacidae</taxon>
        <taxon>Criomorphinae</taxon>
        <taxon>Laodelphax</taxon>
    </lineage>
</organism>